<evidence type="ECO:0000313" key="3">
    <source>
        <dbReference type="Proteomes" id="UP000591131"/>
    </source>
</evidence>
<name>A0A7J6L2D7_PERCH</name>
<dbReference type="Proteomes" id="UP000591131">
    <property type="component" value="Unassembled WGS sequence"/>
</dbReference>
<gene>
    <name evidence="2" type="ORF">FOL47_010315</name>
</gene>
<evidence type="ECO:0000256" key="1">
    <source>
        <dbReference type="SAM" id="Coils"/>
    </source>
</evidence>
<evidence type="ECO:0000313" key="2">
    <source>
        <dbReference type="EMBL" id="KAF4653763.1"/>
    </source>
</evidence>
<organism evidence="2 3">
    <name type="scientific">Perkinsus chesapeaki</name>
    <name type="common">Clam parasite</name>
    <name type="synonym">Perkinsus andrewsi</name>
    <dbReference type="NCBI Taxonomy" id="330153"/>
    <lineage>
        <taxon>Eukaryota</taxon>
        <taxon>Sar</taxon>
        <taxon>Alveolata</taxon>
        <taxon>Perkinsozoa</taxon>
        <taxon>Perkinsea</taxon>
        <taxon>Perkinsida</taxon>
        <taxon>Perkinsidae</taxon>
        <taxon>Perkinsus</taxon>
    </lineage>
</organism>
<comment type="caution">
    <text evidence="2">The sequence shown here is derived from an EMBL/GenBank/DDBJ whole genome shotgun (WGS) entry which is preliminary data.</text>
</comment>
<protein>
    <submittedName>
        <fullName evidence="2">Uncharacterized protein</fullName>
    </submittedName>
</protein>
<accession>A0A7J6L2D7</accession>
<keyword evidence="1" id="KW-0175">Coiled coil</keyword>
<dbReference type="PANTHER" id="PTHR47026:SF2">
    <property type="entry name" value="FLAGELLAR ASSOCIATED PROTEIN"/>
    <property type="match status" value="1"/>
</dbReference>
<proteinExistence type="predicted"/>
<dbReference type="AlphaFoldDB" id="A0A7J6L2D7"/>
<dbReference type="EMBL" id="JAAPAO010000790">
    <property type="protein sequence ID" value="KAF4653763.1"/>
    <property type="molecule type" value="Genomic_DNA"/>
</dbReference>
<sequence length="306" mass="35453">MSTRLAASNIITVINEFAQSHQGKLHVSRIPNLLRSALGHDDDVCAAVEALLCEGCSDGYVSIKELAGAISKAQSQSEGPKLAVRRLRESGDWEGAKRVIAESLRCDDIMKRHKDELDKVEKLIQQRHNALLRTWDRYMVEFEVRAFAMLNRVKQRHMDEMDQLEARESQSSRYGLALSTERRDMEKQFKAVCNIEDFDGASRLQGKLRKLRQRDEARAAEEVGRRFHRKIEQLVAQHSREIRGAVTKIERERSERLRQREKELNELAERSSNLRQFIQRKHELELKRAPEELERFILTSTSGHVT</sequence>
<keyword evidence="3" id="KW-1185">Reference proteome</keyword>
<reference evidence="2 3" key="1">
    <citation type="submission" date="2020-04" db="EMBL/GenBank/DDBJ databases">
        <title>Perkinsus chesapeaki whole genome sequence.</title>
        <authorList>
            <person name="Bogema D.R."/>
        </authorList>
    </citation>
    <scope>NUCLEOTIDE SEQUENCE [LARGE SCALE GENOMIC DNA]</scope>
    <source>
        <strain evidence="2">ATCC PRA-425</strain>
    </source>
</reference>
<dbReference type="PANTHER" id="PTHR47026">
    <property type="entry name" value="PIGMENTOSA GTPASE REGULATOR-LIKE PROTEIN, PUTATIVE-RELATED"/>
    <property type="match status" value="1"/>
</dbReference>
<feature type="coiled-coil region" evidence="1">
    <location>
        <begin position="110"/>
        <end position="167"/>
    </location>
</feature>
<dbReference type="OrthoDB" id="10642772at2759"/>